<sequence>MRIATLGIDLGKNTIHVVGLDESGHLAERKKLTRTSLIRFLAKLAPCQVAMEACAGSHHVARKAEAMGHRPVILPGQFVQAYTKGQKNDEADAAAIAEAATRPTMPEVTVKDATQQEIQFLHRSRQGWIKQRTETANRVRAMLLEFGITVPKKMANLRKALPTILEDAENGLPDGARDLIAQHWHQLQELDDRVTRATQQLNQLARQDARTARLLTVPGIGPMLATAFVAAVGDGSQFAKGRDCSAWVGLVPQQFTTGGKPRLLGISKRGNRYLRTLLVHGARALLRHAHRHNDALRRWIRQLDGRTHANKAAVALANKLTRVAWAVLTRGEEFRSEAAAA</sequence>
<dbReference type="PANTHER" id="PTHR33055:SF3">
    <property type="entry name" value="PUTATIVE TRANSPOSASE FOR IS117-RELATED"/>
    <property type="match status" value="1"/>
</dbReference>
<organism evidence="3 4">
    <name type="scientific">Thiohalorhabdus methylotrophus</name>
    <dbReference type="NCBI Taxonomy" id="3242694"/>
    <lineage>
        <taxon>Bacteria</taxon>
        <taxon>Pseudomonadati</taxon>
        <taxon>Pseudomonadota</taxon>
        <taxon>Gammaproteobacteria</taxon>
        <taxon>Thiohalorhabdales</taxon>
        <taxon>Thiohalorhabdaceae</taxon>
        <taxon>Thiohalorhabdus</taxon>
    </lineage>
</organism>
<reference evidence="3 4" key="1">
    <citation type="submission" date="2024-08" db="EMBL/GenBank/DDBJ databases">
        <title>Whole-genome sequencing of halo(alkali)philic microorganisms from hypersaline lakes.</title>
        <authorList>
            <person name="Sorokin D.Y."/>
            <person name="Merkel A.Y."/>
            <person name="Messina E."/>
            <person name="Yakimov M."/>
        </authorList>
    </citation>
    <scope>NUCLEOTIDE SEQUENCE [LARGE SCALE GENOMIC DNA]</scope>
    <source>
        <strain evidence="3 4">Cl-TMA</strain>
    </source>
</reference>
<feature type="domain" description="Transposase IS110-like N-terminal" evidence="1">
    <location>
        <begin position="6"/>
        <end position="145"/>
    </location>
</feature>
<dbReference type="NCBIfam" id="NF033542">
    <property type="entry name" value="transpos_IS110"/>
    <property type="match status" value="1"/>
</dbReference>
<name>A0ABV4TRU1_9GAMM</name>
<dbReference type="Pfam" id="PF01548">
    <property type="entry name" value="DEDD_Tnp_IS110"/>
    <property type="match status" value="1"/>
</dbReference>
<proteinExistence type="predicted"/>
<dbReference type="EMBL" id="JBGUAW010000002">
    <property type="protein sequence ID" value="MFA9459987.1"/>
    <property type="molecule type" value="Genomic_DNA"/>
</dbReference>
<comment type="caution">
    <text evidence="3">The sequence shown here is derived from an EMBL/GenBank/DDBJ whole genome shotgun (WGS) entry which is preliminary data.</text>
</comment>
<keyword evidence="4" id="KW-1185">Reference proteome</keyword>
<evidence type="ECO:0000259" key="2">
    <source>
        <dbReference type="Pfam" id="PF02371"/>
    </source>
</evidence>
<dbReference type="InterPro" id="IPR002525">
    <property type="entry name" value="Transp_IS110-like_N"/>
</dbReference>
<dbReference type="Proteomes" id="UP001575181">
    <property type="component" value="Unassembled WGS sequence"/>
</dbReference>
<gene>
    <name evidence="3" type="ORF">ACERLL_04040</name>
</gene>
<dbReference type="PANTHER" id="PTHR33055">
    <property type="entry name" value="TRANSPOSASE FOR INSERTION SEQUENCE ELEMENT IS1111A"/>
    <property type="match status" value="1"/>
</dbReference>
<evidence type="ECO:0000259" key="1">
    <source>
        <dbReference type="Pfam" id="PF01548"/>
    </source>
</evidence>
<dbReference type="RefSeq" id="WP_373654765.1">
    <property type="nucleotide sequence ID" value="NZ_JBGUAW010000002.1"/>
</dbReference>
<evidence type="ECO:0000313" key="3">
    <source>
        <dbReference type="EMBL" id="MFA9459987.1"/>
    </source>
</evidence>
<feature type="domain" description="Transposase IS116/IS110/IS902 C-terminal" evidence="2">
    <location>
        <begin position="213"/>
        <end position="291"/>
    </location>
</feature>
<dbReference type="Pfam" id="PF02371">
    <property type="entry name" value="Transposase_20"/>
    <property type="match status" value="1"/>
</dbReference>
<protein>
    <submittedName>
        <fullName evidence="3">IS110 family transposase</fullName>
    </submittedName>
</protein>
<evidence type="ECO:0000313" key="4">
    <source>
        <dbReference type="Proteomes" id="UP001575181"/>
    </source>
</evidence>
<dbReference type="InterPro" id="IPR047650">
    <property type="entry name" value="Transpos_IS110"/>
</dbReference>
<dbReference type="InterPro" id="IPR003346">
    <property type="entry name" value="Transposase_20"/>
</dbReference>
<accession>A0ABV4TRU1</accession>